<dbReference type="CDD" id="cd00430">
    <property type="entry name" value="PLPDE_III_AR"/>
    <property type="match status" value="1"/>
</dbReference>
<comment type="cofactor">
    <cofactor evidence="1 4 5">
        <name>pyridoxal 5'-phosphate</name>
        <dbReference type="ChEBI" id="CHEBI:597326"/>
    </cofactor>
</comment>
<comment type="function">
    <text evidence="4">Catalyzes the interconversion of L-alanine and D-alanine. May also act on other amino acids.</text>
</comment>
<evidence type="ECO:0000259" key="7">
    <source>
        <dbReference type="SMART" id="SM01005"/>
    </source>
</evidence>
<evidence type="ECO:0000256" key="6">
    <source>
        <dbReference type="PIRSR" id="PIRSR600821-52"/>
    </source>
</evidence>
<gene>
    <name evidence="8" type="primary">alr</name>
    <name evidence="8" type="ORF">H9787_04715</name>
</gene>
<evidence type="ECO:0000313" key="9">
    <source>
        <dbReference type="Proteomes" id="UP000823824"/>
    </source>
</evidence>
<feature type="modified residue" description="N6-(pyridoxal phosphate)lysine" evidence="4 5">
    <location>
        <position position="40"/>
    </location>
</feature>
<comment type="pathway">
    <text evidence="4">Amino-acid biosynthesis; D-alanine biosynthesis; D-alanine from L-alanine: step 1/1.</text>
</comment>
<dbReference type="GO" id="GO:0005829">
    <property type="term" value="C:cytosol"/>
    <property type="evidence" value="ECO:0007669"/>
    <property type="project" value="TreeGrafter"/>
</dbReference>
<dbReference type="EMBL" id="DWZJ01000035">
    <property type="protein sequence ID" value="HJB12994.1"/>
    <property type="molecule type" value="Genomic_DNA"/>
</dbReference>
<dbReference type="GO" id="GO:0030170">
    <property type="term" value="F:pyridoxal phosphate binding"/>
    <property type="evidence" value="ECO:0007669"/>
    <property type="project" value="UniProtKB-UniRule"/>
</dbReference>
<dbReference type="SUPFAM" id="SSF51419">
    <property type="entry name" value="PLP-binding barrel"/>
    <property type="match status" value="1"/>
</dbReference>
<dbReference type="GO" id="GO:0030632">
    <property type="term" value="P:D-alanine biosynthetic process"/>
    <property type="evidence" value="ECO:0007669"/>
    <property type="project" value="UniProtKB-UniRule"/>
</dbReference>
<dbReference type="Pfam" id="PF01168">
    <property type="entry name" value="Ala_racemase_N"/>
    <property type="match status" value="1"/>
</dbReference>
<dbReference type="HAMAP" id="MF_01201">
    <property type="entry name" value="Ala_racemase"/>
    <property type="match status" value="1"/>
</dbReference>
<dbReference type="PROSITE" id="PS00395">
    <property type="entry name" value="ALANINE_RACEMASE"/>
    <property type="match status" value="1"/>
</dbReference>
<dbReference type="GO" id="GO:0008784">
    <property type="term" value="F:alanine racemase activity"/>
    <property type="evidence" value="ECO:0007669"/>
    <property type="project" value="UniProtKB-UniRule"/>
</dbReference>
<evidence type="ECO:0000256" key="5">
    <source>
        <dbReference type="PIRSR" id="PIRSR600821-50"/>
    </source>
</evidence>
<dbReference type="SUPFAM" id="SSF50621">
    <property type="entry name" value="Alanine racemase C-terminal domain-like"/>
    <property type="match status" value="1"/>
</dbReference>
<protein>
    <recommendedName>
        <fullName evidence="4">Alanine racemase</fullName>
        <ecNumber evidence="4">5.1.1.1</ecNumber>
    </recommendedName>
</protein>
<keyword evidence="2 4" id="KW-0663">Pyridoxal phosphate</keyword>
<feature type="domain" description="Alanine racemase C-terminal" evidence="7">
    <location>
        <begin position="251"/>
        <end position="375"/>
    </location>
</feature>
<feature type="binding site" evidence="4 6">
    <location>
        <position position="138"/>
    </location>
    <ligand>
        <name>substrate</name>
    </ligand>
</feature>
<dbReference type="AlphaFoldDB" id="A0A9D2RR18"/>
<sequence length="388" mass="42494">MEEPVLRRTWAEIDLDALAHNYQQARRTIGPNVKYLGVVKADAYGHGAIQISRKLERLGADYLAVSSLDEAKELRHGGIQAPILILGHTPPAMVPQLIEYRITQAVSALAKAREYSAAAAACGGTLKVHIKVDTGMSRLGFLVRDGHFDTGVESIAESCALPGLEAEGIFTHFAVSDEDDVDSEAYTRAQFATFTRVLDALAERGRTFAIRHCANSGALARYPEMYLDMVRPGIALYGVGGDAKRLDLRPVMSLKSSISTIKTFDTDTDISYGRTFHTRERTRIGVLPIGYADGFFRGLSNRMSVVTDAGPAPQRGRICMDMSMIDLTGLPDVKVGDAVEIFGRRQPVDDLAAILNTIPYELVCAVSRRVPRVYLEDGKIVERSLHLL</sequence>
<reference evidence="8" key="2">
    <citation type="submission" date="2021-04" db="EMBL/GenBank/DDBJ databases">
        <authorList>
            <person name="Gilroy R."/>
        </authorList>
    </citation>
    <scope>NUCLEOTIDE SEQUENCE</scope>
    <source>
        <strain evidence="8">ChiBcec18-1249</strain>
    </source>
</reference>
<dbReference type="InterPro" id="IPR009006">
    <property type="entry name" value="Ala_racemase/Decarboxylase_C"/>
</dbReference>
<dbReference type="InterPro" id="IPR011079">
    <property type="entry name" value="Ala_racemase_C"/>
</dbReference>
<evidence type="ECO:0000256" key="2">
    <source>
        <dbReference type="ARBA" id="ARBA00022898"/>
    </source>
</evidence>
<evidence type="ECO:0000256" key="4">
    <source>
        <dbReference type="HAMAP-Rule" id="MF_01201"/>
    </source>
</evidence>
<name>A0A9D2RR18_9FIRM</name>
<comment type="caution">
    <text evidence="8">The sequence shown here is derived from an EMBL/GenBank/DDBJ whole genome shotgun (WGS) entry which is preliminary data.</text>
</comment>
<dbReference type="Gene3D" id="3.20.20.10">
    <property type="entry name" value="Alanine racemase"/>
    <property type="match status" value="1"/>
</dbReference>
<dbReference type="FunFam" id="3.20.20.10:FF:000002">
    <property type="entry name" value="Alanine racemase"/>
    <property type="match status" value="1"/>
</dbReference>
<feature type="active site" description="Proton acceptor; specific for L-alanine" evidence="4">
    <location>
        <position position="272"/>
    </location>
</feature>
<organism evidence="8 9">
    <name type="scientific">Candidatus Oscillibacter excrementigallinarum</name>
    <dbReference type="NCBI Taxonomy" id="2838716"/>
    <lineage>
        <taxon>Bacteria</taxon>
        <taxon>Bacillati</taxon>
        <taxon>Bacillota</taxon>
        <taxon>Clostridia</taxon>
        <taxon>Eubacteriales</taxon>
        <taxon>Oscillospiraceae</taxon>
        <taxon>Oscillibacter</taxon>
    </lineage>
</organism>
<comment type="catalytic activity">
    <reaction evidence="4">
        <text>L-alanine = D-alanine</text>
        <dbReference type="Rhea" id="RHEA:20249"/>
        <dbReference type="ChEBI" id="CHEBI:57416"/>
        <dbReference type="ChEBI" id="CHEBI:57972"/>
        <dbReference type="EC" id="5.1.1.1"/>
    </reaction>
</comment>
<dbReference type="PANTHER" id="PTHR30511">
    <property type="entry name" value="ALANINE RACEMASE"/>
    <property type="match status" value="1"/>
</dbReference>
<dbReference type="PANTHER" id="PTHR30511:SF0">
    <property type="entry name" value="ALANINE RACEMASE, CATABOLIC-RELATED"/>
    <property type="match status" value="1"/>
</dbReference>
<dbReference type="EC" id="5.1.1.1" evidence="4"/>
<feature type="active site" description="Proton acceptor; specific for D-alanine" evidence="4">
    <location>
        <position position="40"/>
    </location>
</feature>
<dbReference type="GO" id="GO:0009252">
    <property type="term" value="P:peptidoglycan biosynthetic process"/>
    <property type="evidence" value="ECO:0007669"/>
    <property type="project" value="TreeGrafter"/>
</dbReference>
<dbReference type="NCBIfam" id="TIGR00492">
    <property type="entry name" value="alr"/>
    <property type="match status" value="1"/>
</dbReference>
<dbReference type="SMART" id="SM01005">
    <property type="entry name" value="Ala_racemase_C"/>
    <property type="match status" value="1"/>
</dbReference>
<dbReference type="Gene3D" id="2.40.37.10">
    <property type="entry name" value="Lyase, Ornithine Decarboxylase, Chain A, domain 1"/>
    <property type="match status" value="1"/>
</dbReference>
<dbReference type="InterPro" id="IPR000821">
    <property type="entry name" value="Ala_racemase"/>
</dbReference>
<dbReference type="InterPro" id="IPR029066">
    <property type="entry name" value="PLP-binding_barrel"/>
</dbReference>
<dbReference type="Proteomes" id="UP000823824">
    <property type="component" value="Unassembled WGS sequence"/>
</dbReference>
<dbReference type="PRINTS" id="PR00992">
    <property type="entry name" value="ALARACEMASE"/>
</dbReference>
<evidence type="ECO:0000256" key="1">
    <source>
        <dbReference type="ARBA" id="ARBA00001933"/>
    </source>
</evidence>
<accession>A0A9D2RR18</accession>
<proteinExistence type="inferred from homology"/>
<comment type="similarity">
    <text evidence="4">Belongs to the alanine racemase family.</text>
</comment>
<dbReference type="Pfam" id="PF00842">
    <property type="entry name" value="Ala_racemase_C"/>
    <property type="match status" value="1"/>
</dbReference>
<evidence type="ECO:0000256" key="3">
    <source>
        <dbReference type="ARBA" id="ARBA00023235"/>
    </source>
</evidence>
<keyword evidence="3 4" id="KW-0413">Isomerase</keyword>
<evidence type="ECO:0000313" key="8">
    <source>
        <dbReference type="EMBL" id="HJB12994.1"/>
    </source>
</evidence>
<dbReference type="InterPro" id="IPR001608">
    <property type="entry name" value="Ala_racemase_N"/>
</dbReference>
<dbReference type="InterPro" id="IPR020622">
    <property type="entry name" value="Ala_racemase_pyridoxalP-BS"/>
</dbReference>
<feature type="binding site" evidence="4 6">
    <location>
        <position position="320"/>
    </location>
    <ligand>
        <name>substrate</name>
    </ligand>
</feature>
<reference evidence="8" key="1">
    <citation type="journal article" date="2021" name="PeerJ">
        <title>Extensive microbial diversity within the chicken gut microbiome revealed by metagenomics and culture.</title>
        <authorList>
            <person name="Gilroy R."/>
            <person name="Ravi A."/>
            <person name="Getino M."/>
            <person name="Pursley I."/>
            <person name="Horton D.L."/>
            <person name="Alikhan N.F."/>
            <person name="Baker D."/>
            <person name="Gharbi K."/>
            <person name="Hall N."/>
            <person name="Watson M."/>
            <person name="Adriaenssens E.M."/>
            <person name="Foster-Nyarko E."/>
            <person name="Jarju S."/>
            <person name="Secka A."/>
            <person name="Antonio M."/>
            <person name="Oren A."/>
            <person name="Chaudhuri R.R."/>
            <person name="La Ragione R."/>
            <person name="Hildebrand F."/>
            <person name="Pallen M.J."/>
        </authorList>
    </citation>
    <scope>NUCLEOTIDE SEQUENCE</scope>
    <source>
        <strain evidence="8">ChiBcec18-1249</strain>
    </source>
</reference>